<keyword evidence="1" id="KW-0812">Transmembrane</keyword>
<name>K3YP13_SETIT</name>
<organism evidence="2 3">
    <name type="scientific">Setaria italica</name>
    <name type="common">Foxtail millet</name>
    <name type="synonym">Panicum italicum</name>
    <dbReference type="NCBI Taxonomy" id="4555"/>
    <lineage>
        <taxon>Eukaryota</taxon>
        <taxon>Viridiplantae</taxon>
        <taxon>Streptophyta</taxon>
        <taxon>Embryophyta</taxon>
        <taxon>Tracheophyta</taxon>
        <taxon>Spermatophyta</taxon>
        <taxon>Magnoliopsida</taxon>
        <taxon>Liliopsida</taxon>
        <taxon>Poales</taxon>
        <taxon>Poaceae</taxon>
        <taxon>PACMAD clade</taxon>
        <taxon>Panicoideae</taxon>
        <taxon>Panicodae</taxon>
        <taxon>Paniceae</taxon>
        <taxon>Cenchrinae</taxon>
        <taxon>Setaria</taxon>
    </lineage>
</organism>
<keyword evidence="3" id="KW-1185">Reference proteome</keyword>
<keyword evidence="1" id="KW-1133">Transmembrane helix</keyword>
<evidence type="ECO:0000313" key="3">
    <source>
        <dbReference type="Proteomes" id="UP000004995"/>
    </source>
</evidence>
<reference evidence="2" key="2">
    <citation type="submission" date="2018-08" db="UniProtKB">
        <authorList>
            <consortium name="EnsemblPlants"/>
        </authorList>
    </citation>
    <scope>IDENTIFICATION</scope>
    <source>
        <strain evidence="2">Yugu1</strain>
    </source>
</reference>
<reference evidence="3" key="1">
    <citation type="journal article" date="2012" name="Nat. Biotechnol.">
        <title>Reference genome sequence of the model plant Setaria.</title>
        <authorList>
            <person name="Bennetzen J.L."/>
            <person name="Schmutz J."/>
            <person name="Wang H."/>
            <person name="Percifield R."/>
            <person name="Hawkins J."/>
            <person name="Pontaroli A.C."/>
            <person name="Estep M."/>
            <person name="Feng L."/>
            <person name="Vaughn J.N."/>
            <person name="Grimwood J."/>
            <person name="Jenkins J."/>
            <person name="Barry K."/>
            <person name="Lindquist E."/>
            <person name="Hellsten U."/>
            <person name="Deshpande S."/>
            <person name="Wang X."/>
            <person name="Wu X."/>
            <person name="Mitros T."/>
            <person name="Triplett J."/>
            <person name="Yang X."/>
            <person name="Ye C.Y."/>
            <person name="Mauro-Herrera M."/>
            <person name="Wang L."/>
            <person name="Li P."/>
            <person name="Sharma M."/>
            <person name="Sharma R."/>
            <person name="Ronald P.C."/>
            <person name="Panaud O."/>
            <person name="Kellogg E.A."/>
            <person name="Brutnell T.P."/>
            <person name="Doust A.N."/>
            <person name="Tuskan G.A."/>
            <person name="Rokhsar D."/>
            <person name="Devos K.M."/>
        </authorList>
    </citation>
    <scope>NUCLEOTIDE SEQUENCE [LARGE SCALE GENOMIC DNA]</scope>
    <source>
        <strain evidence="3">cv. Yugu1</strain>
    </source>
</reference>
<dbReference type="InParanoid" id="K3YP13"/>
<protein>
    <submittedName>
        <fullName evidence="2">Uncharacterized protein</fullName>
    </submittedName>
</protein>
<dbReference type="EMBL" id="AGNK02003944">
    <property type="status" value="NOT_ANNOTATED_CDS"/>
    <property type="molecule type" value="Genomic_DNA"/>
</dbReference>
<dbReference type="Gramene" id="KQL02218">
    <property type="protein sequence ID" value="KQL02218"/>
    <property type="gene ID" value="SETIT_016005mg"/>
</dbReference>
<keyword evidence="1" id="KW-0472">Membrane</keyword>
<proteinExistence type="predicted"/>
<accession>K3YP13</accession>
<dbReference type="EnsemblPlants" id="KQL02218">
    <property type="protein sequence ID" value="KQL02218"/>
    <property type="gene ID" value="SETIT_016005mg"/>
</dbReference>
<evidence type="ECO:0000256" key="1">
    <source>
        <dbReference type="SAM" id="Phobius"/>
    </source>
</evidence>
<dbReference type="HOGENOM" id="CLU_3243127_0_0_1"/>
<sequence>MAVFNVCMLSFSFKYVLSTFSIFSIIIVLSYLDPLVIIPSFQF</sequence>
<feature type="transmembrane region" description="Helical" evidence="1">
    <location>
        <begin position="12"/>
        <end position="32"/>
    </location>
</feature>
<dbReference type="AlphaFoldDB" id="K3YP13"/>
<evidence type="ECO:0000313" key="2">
    <source>
        <dbReference type="EnsemblPlants" id="KQL02218"/>
    </source>
</evidence>
<dbReference type="Proteomes" id="UP000004995">
    <property type="component" value="Unassembled WGS sequence"/>
</dbReference>